<dbReference type="Pfam" id="PF00076">
    <property type="entry name" value="RRM_1"/>
    <property type="match status" value="1"/>
</dbReference>
<dbReference type="GO" id="GO:0019843">
    <property type="term" value="F:rRNA binding"/>
    <property type="evidence" value="ECO:0007669"/>
    <property type="project" value="TreeGrafter"/>
</dbReference>
<evidence type="ECO:0000256" key="1">
    <source>
        <dbReference type="ARBA" id="ARBA00002475"/>
    </source>
</evidence>
<dbReference type="PROSITE" id="PS50102">
    <property type="entry name" value="RRM"/>
    <property type="match status" value="1"/>
</dbReference>
<name>A0A1G4MC20_LACFM</name>
<dbReference type="OMA" id="NAYAVYT"/>
<evidence type="ECO:0000313" key="13">
    <source>
        <dbReference type="Proteomes" id="UP000190831"/>
    </source>
</evidence>
<evidence type="ECO:0000256" key="3">
    <source>
        <dbReference type="ARBA" id="ARBA00007077"/>
    </source>
</evidence>
<comment type="similarity">
    <text evidence="3">Belongs to the RRM RBM34 family.</text>
</comment>
<evidence type="ECO:0000256" key="9">
    <source>
        <dbReference type="PROSITE-ProRule" id="PRU00176"/>
    </source>
</evidence>
<feature type="compositionally biased region" description="Basic and acidic residues" evidence="10">
    <location>
        <begin position="98"/>
        <end position="138"/>
    </location>
</feature>
<accession>A0A1G4MC20</accession>
<comment type="function">
    <text evidence="1">Involved in pre-25S rRNA processing.</text>
</comment>
<keyword evidence="8" id="KW-0539">Nucleus</keyword>
<dbReference type="Proteomes" id="UP000190831">
    <property type="component" value="Chromosome D"/>
</dbReference>
<keyword evidence="13" id="KW-1185">Reference proteome</keyword>
<feature type="domain" description="RRM" evidence="11">
    <location>
        <begin position="290"/>
        <end position="369"/>
    </location>
</feature>
<evidence type="ECO:0000256" key="2">
    <source>
        <dbReference type="ARBA" id="ARBA00004604"/>
    </source>
</evidence>
<dbReference type="CDD" id="cd12670">
    <property type="entry name" value="RRM2_Nop12p_like"/>
    <property type="match status" value="1"/>
</dbReference>
<evidence type="ECO:0000256" key="6">
    <source>
        <dbReference type="ARBA" id="ARBA00022552"/>
    </source>
</evidence>
<protein>
    <recommendedName>
        <fullName evidence="4">Nucleolar protein 12</fullName>
    </recommendedName>
</protein>
<dbReference type="PANTHER" id="PTHR23236:SF25">
    <property type="entry name" value="RNA-BINDING PROTEIN 34"/>
    <property type="match status" value="1"/>
</dbReference>
<dbReference type="AlphaFoldDB" id="A0A1G4MC20"/>
<dbReference type="InterPro" id="IPR012677">
    <property type="entry name" value="Nucleotide-bd_a/b_plait_sf"/>
</dbReference>
<keyword evidence="7 9" id="KW-0694">RNA-binding</keyword>
<evidence type="ECO:0000313" key="12">
    <source>
        <dbReference type="EMBL" id="SCW01353.1"/>
    </source>
</evidence>
<feature type="region of interest" description="Disordered" evidence="10">
    <location>
        <begin position="414"/>
        <end position="455"/>
    </location>
</feature>
<dbReference type="SMART" id="SM00360">
    <property type="entry name" value="RRM"/>
    <property type="match status" value="2"/>
</dbReference>
<dbReference type="EMBL" id="LT598492">
    <property type="protein sequence ID" value="SCW01353.1"/>
    <property type="molecule type" value="Genomic_DNA"/>
</dbReference>
<sequence>MSSINDLFGTPSSGQLESTVSELFKKSSGPVDALKVKAKVRTVLPAVTESAVEPQIEESVEVEESSSGEETTVKRKSETAGVEEEEISVVKKQKKAAKKGENDDLEERYYSKLLKDQEPEKEEQEKSQDAAETKEIEKPVVANSSVAKKQDFKEEELEKADKTVFVGNVPTDVITSKKAYKEFKLLFSTVVATQSETSGDEESTDNTKADLLAIASIRFRSISFDEALPRKVAFMQQKLHKARDSVNAYVVYKNKAAVNFVCKNLNGTVFYDHHLRTDSVAHPTKHDNKRSVFVGNLDFEEAEENLWKNFSSCGDIEYVRIVRDSKTNMGKGFAYVQFKDFQSVNKALLLDGRKINGTGRKLRVTRCKNMAKQQSKQASLSKKLTDTQRTKLGRAKKVLGKADRSTAGKQITIEGMRATKGDTTPGLKRKKQRSKTGRVTKRSTAFKKAAKEKSK</sequence>
<dbReference type="Gene3D" id="3.30.70.330">
    <property type="match status" value="2"/>
</dbReference>
<evidence type="ECO:0000256" key="4">
    <source>
        <dbReference type="ARBA" id="ARBA00015520"/>
    </source>
</evidence>
<keyword evidence="5" id="KW-0690">Ribosome biogenesis</keyword>
<gene>
    <name evidence="12" type="ORF">LAFE_0D10704G</name>
</gene>
<dbReference type="GO" id="GO:0000463">
    <property type="term" value="P:maturation of LSU-rRNA from tricistronic rRNA transcript (SSU-rRNA, 5.8S rRNA, LSU-rRNA)"/>
    <property type="evidence" value="ECO:0007669"/>
    <property type="project" value="TreeGrafter"/>
</dbReference>
<evidence type="ECO:0000256" key="8">
    <source>
        <dbReference type="ARBA" id="ARBA00023242"/>
    </source>
</evidence>
<feature type="region of interest" description="Disordered" evidence="10">
    <location>
        <begin position="47"/>
        <end position="139"/>
    </location>
</feature>
<feature type="compositionally biased region" description="Acidic residues" evidence="10">
    <location>
        <begin position="55"/>
        <end position="67"/>
    </location>
</feature>
<feature type="compositionally biased region" description="Basic residues" evidence="10">
    <location>
        <begin position="427"/>
        <end position="448"/>
    </location>
</feature>
<organism evidence="12 13">
    <name type="scientific">Lachancea fermentati</name>
    <name type="common">Zygosaccharomyces fermentati</name>
    <dbReference type="NCBI Taxonomy" id="4955"/>
    <lineage>
        <taxon>Eukaryota</taxon>
        <taxon>Fungi</taxon>
        <taxon>Dikarya</taxon>
        <taxon>Ascomycota</taxon>
        <taxon>Saccharomycotina</taxon>
        <taxon>Saccharomycetes</taxon>
        <taxon>Saccharomycetales</taxon>
        <taxon>Saccharomycetaceae</taxon>
        <taxon>Lachancea</taxon>
    </lineage>
</organism>
<evidence type="ECO:0000256" key="7">
    <source>
        <dbReference type="ARBA" id="ARBA00022884"/>
    </source>
</evidence>
<dbReference type="SUPFAM" id="SSF54928">
    <property type="entry name" value="RNA-binding domain, RBD"/>
    <property type="match status" value="1"/>
</dbReference>
<proteinExistence type="inferred from homology"/>
<keyword evidence="6" id="KW-0698">rRNA processing</keyword>
<dbReference type="PANTHER" id="PTHR23236">
    <property type="entry name" value="EUKARYOTIC TRANSLATION INITIATION FACTOR 4B/4H"/>
    <property type="match status" value="1"/>
</dbReference>
<evidence type="ECO:0000256" key="10">
    <source>
        <dbReference type="SAM" id="MobiDB-lite"/>
    </source>
</evidence>
<dbReference type="InterPro" id="IPR000504">
    <property type="entry name" value="RRM_dom"/>
</dbReference>
<comment type="subcellular location">
    <subcellularLocation>
        <location evidence="2">Nucleus</location>
        <location evidence="2">Nucleolus</location>
    </subcellularLocation>
</comment>
<dbReference type="InterPro" id="IPR035979">
    <property type="entry name" value="RBD_domain_sf"/>
</dbReference>
<reference evidence="12 13" key="1">
    <citation type="submission" date="2016-03" db="EMBL/GenBank/DDBJ databases">
        <authorList>
            <person name="Devillers H."/>
        </authorList>
    </citation>
    <scope>NUCLEOTIDE SEQUENCE [LARGE SCALE GENOMIC DNA]</scope>
    <source>
        <strain evidence="12">CBS 6772</strain>
    </source>
</reference>
<dbReference type="InterPro" id="IPR047189">
    <property type="entry name" value="RRM2_Nop12p-like"/>
</dbReference>
<dbReference type="STRING" id="4955.A0A1G4MC20"/>
<evidence type="ECO:0000259" key="11">
    <source>
        <dbReference type="PROSITE" id="PS50102"/>
    </source>
</evidence>
<evidence type="ECO:0000256" key="5">
    <source>
        <dbReference type="ARBA" id="ARBA00022517"/>
    </source>
</evidence>
<dbReference type="OrthoDB" id="442677at2759"/>
<dbReference type="GO" id="GO:0005730">
    <property type="term" value="C:nucleolus"/>
    <property type="evidence" value="ECO:0007669"/>
    <property type="project" value="UniProtKB-SubCell"/>
</dbReference>